<evidence type="ECO:0000313" key="3">
    <source>
        <dbReference type="Proteomes" id="UP000800094"/>
    </source>
</evidence>
<protein>
    <submittedName>
        <fullName evidence="2">Uncharacterized protein</fullName>
    </submittedName>
</protein>
<name>A0A6A6INF6_9PLEO</name>
<evidence type="ECO:0000313" key="2">
    <source>
        <dbReference type="EMBL" id="KAF2251628.1"/>
    </source>
</evidence>
<feature type="region of interest" description="Disordered" evidence="1">
    <location>
        <begin position="1"/>
        <end position="91"/>
    </location>
</feature>
<keyword evidence="3" id="KW-1185">Reference proteome</keyword>
<organism evidence="2 3">
    <name type="scientific">Trematosphaeria pertusa</name>
    <dbReference type="NCBI Taxonomy" id="390896"/>
    <lineage>
        <taxon>Eukaryota</taxon>
        <taxon>Fungi</taxon>
        <taxon>Dikarya</taxon>
        <taxon>Ascomycota</taxon>
        <taxon>Pezizomycotina</taxon>
        <taxon>Dothideomycetes</taxon>
        <taxon>Pleosporomycetidae</taxon>
        <taxon>Pleosporales</taxon>
        <taxon>Massarineae</taxon>
        <taxon>Trematosphaeriaceae</taxon>
        <taxon>Trematosphaeria</taxon>
    </lineage>
</organism>
<proteinExistence type="predicted"/>
<evidence type="ECO:0000256" key="1">
    <source>
        <dbReference type="SAM" id="MobiDB-lite"/>
    </source>
</evidence>
<dbReference type="AlphaFoldDB" id="A0A6A6INF6"/>
<sequence length="218" mass="24622">MHACTHKQAARSSRQALKTHQKSRLLSIYPTHHKSRHSRQQTQTQIQASKPCPTPQVPSTAQHMSTFPPATYSPRPTAPSTPSGPRGAGALREPEHLSALRARGAPFYSQPASPSIDERKEPQDYNTRLSRSPTQPNLAHAYRQHHEAAYHVQRNPYSPNQRRTSYMGCCDAQRIIASPAQLPDRRTDHTQPGHPRHRQALGLEKEWRGGGWGFWMLK</sequence>
<feature type="region of interest" description="Disordered" evidence="1">
    <location>
        <begin position="105"/>
        <end position="134"/>
    </location>
</feature>
<dbReference type="GeneID" id="54574337"/>
<feature type="compositionally biased region" description="Polar residues" evidence="1">
    <location>
        <begin position="124"/>
        <end position="134"/>
    </location>
</feature>
<reference evidence="2" key="1">
    <citation type="journal article" date="2020" name="Stud. Mycol.">
        <title>101 Dothideomycetes genomes: a test case for predicting lifestyles and emergence of pathogens.</title>
        <authorList>
            <person name="Haridas S."/>
            <person name="Albert R."/>
            <person name="Binder M."/>
            <person name="Bloem J."/>
            <person name="Labutti K."/>
            <person name="Salamov A."/>
            <person name="Andreopoulos B."/>
            <person name="Baker S."/>
            <person name="Barry K."/>
            <person name="Bills G."/>
            <person name="Bluhm B."/>
            <person name="Cannon C."/>
            <person name="Castanera R."/>
            <person name="Culley D."/>
            <person name="Daum C."/>
            <person name="Ezra D."/>
            <person name="Gonzalez J."/>
            <person name="Henrissat B."/>
            <person name="Kuo A."/>
            <person name="Liang C."/>
            <person name="Lipzen A."/>
            <person name="Lutzoni F."/>
            <person name="Magnuson J."/>
            <person name="Mondo S."/>
            <person name="Nolan M."/>
            <person name="Ohm R."/>
            <person name="Pangilinan J."/>
            <person name="Park H.-J."/>
            <person name="Ramirez L."/>
            <person name="Alfaro M."/>
            <person name="Sun H."/>
            <person name="Tritt A."/>
            <person name="Yoshinaga Y."/>
            <person name="Zwiers L.-H."/>
            <person name="Turgeon B."/>
            <person name="Goodwin S."/>
            <person name="Spatafora J."/>
            <person name="Crous P."/>
            <person name="Grigoriev I."/>
        </authorList>
    </citation>
    <scope>NUCLEOTIDE SEQUENCE</scope>
    <source>
        <strain evidence="2">CBS 122368</strain>
    </source>
</reference>
<dbReference type="EMBL" id="ML987192">
    <property type="protein sequence ID" value="KAF2251628.1"/>
    <property type="molecule type" value="Genomic_DNA"/>
</dbReference>
<dbReference type="RefSeq" id="XP_033686632.1">
    <property type="nucleotide sequence ID" value="XM_033821007.1"/>
</dbReference>
<accession>A0A6A6INF6</accession>
<gene>
    <name evidence="2" type="ORF">BU26DRAFT_240582</name>
</gene>
<dbReference type="Proteomes" id="UP000800094">
    <property type="component" value="Unassembled WGS sequence"/>
</dbReference>